<organism evidence="1 2">
    <name type="scientific">Gracilibacillus boraciitolerans JCM 21714</name>
    <dbReference type="NCBI Taxonomy" id="1298598"/>
    <lineage>
        <taxon>Bacteria</taxon>
        <taxon>Bacillati</taxon>
        <taxon>Bacillota</taxon>
        <taxon>Bacilli</taxon>
        <taxon>Bacillales</taxon>
        <taxon>Bacillaceae</taxon>
        <taxon>Gracilibacillus</taxon>
    </lineage>
</organism>
<evidence type="ECO:0000313" key="1">
    <source>
        <dbReference type="EMBL" id="GAE93951.1"/>
    </source>
</evidence>
<keyword evidence="2" id="KW-1185">Reference proteome</keyword>
<protein>
    <submittedName>
        <fullName evidence="1">Arabinogalactan endo-1,4-beta-galactosidase</fullName>
    </submittedName>
</protein>
<dbReference type="eggNOG" id="COG3867">
    <property type="taxonomic scope" value="Bacteria"/>
</dbReference>
<dbReference type="Proteomes" id="UP000019102">
    <property type="component" value="Unassembled WGS sequence"/>
</dbReference>
<sequence>MLIQPENFVINNSFEESDTSMWEITFPNGGVSSHAAIKENRSNSRTGDYSLDFWFDSPVDFEVKQTITGLEPGFYNLSMFIQGGDAETSDMQLFANTSEEMLTTDTYVDGWVNWVESELTDILVTDGTITIGATIKANAGAWGYLR</sequence>
<reference evidence="1 2" key="1">
    <citation type="journal article" date="2014" name="Genome Announc.">
        <title>Draft Genome Sequence of the Boron-Tolerant and Moderately Halotolerant Bacterium Gracilibacillus boraciitolerans JCM 21714T.</title>
        <authorList>
            <person name="Ahmed I."/>
            <person name="Oshima K."/>
            <person name="Suda W."/>
            <person name="Kitamura K."/>
            <person name="Iida T."/>
            <person name="Ohmori Y."/>
            <person name="Fujiwara T."/>
            <person name="Hattori M."/>
            <person name="Ohkuma M."/>
        </authorList>
    </citation>
    <scope>NUCLEOTIDE SEQUENCE [LARGE SCALE GENOMIC DNA]</scope>
    <source>
        <strain evidence="1 2">JCM 21714</strain>
    </source>
</reference>
<dbReference type="STRING" id="1298598.JCM21714_3073"/>
<name>W4VLD6_9BACI</name>
<comment type="caution">
    <text evidence="1">The sequence shown here is derived from an EMBL/GenBank/DDBJ whole genome shotgun (WGS) entry which is preliminary data.</text>
</comment>
<dbReference type="AlphaFoldDB" id="W4VLD6"/>
<gene>
    <name evidence="1" type="ORF">JCM21714_3073</name>
</gene>
<proteinExistence type="predicted"/>
<evidence type="ECO:0000313" key="2">
    <source>
        <dbReference type="Proteomes" id="UP000019102"/>
    </source>
</evidence>
<accession>W4VLD6</accession>
<dbReference type="EMBL" id="BAVS01000017">
    <property type="protein sequence ID" value="GAE93951.1"/>
    <property type="molecule type" value="Genomic_DNA"/>
</dbReference>
<dbReference type="Gene3D" id="2.60.120.260">
    <property type="entry name" value="Galactose-binding domain-like"/>
    <property type="match status" value="1"/>
</dbReference>